<organism evidence="3 4">
    <name type="scientific">Xyrichtys novacula</name>
    <name type="common">Pearly razorfish</name>
    <name type="synonym">Hemipteronotus novacula</name>
    <dbReference type="NCBI Taxonomy" id="13765"/>
    <lineage>
        <taxon>Eukaryota</taxon>
        <taxon>Metazoa</taxon>
        <taxon>Chordata</taxon>
        <taxon>Craniata</taxon>
        <taxon>Vertebrata</taxon>
        <taxon>Euteleostomi</taxon>
        <taxon>Actinopterygii</taxon>
        <taxon>Neopterygii</taxon>
        <taxon>Teleostei</taxon>
        <taxon>Neoteleostei</taxon>
        <taxon>Acanthomorphata</taxon>
        <taxon>Eupercaria</taxon>
        <taxon>Labriformes</taxon>
        <taxon>Labridae</taxon>
        <taxon>Xyrichtys</taxon>
    </lineage>
</organism>
<feature type="region of interest" description="Disordered" evidence="1">
    <location>
        <begin position="302"/>
        <end position="363"/>
    </location>
</feature>
<dbReference type="PANTHER" id="PTHR46857:SF2">
    <property type="entry name" value="F-BOX ONLY PROTEIN 16"/>
    <property type="match status" value="1"/>
</dbReference>
<feature type="compositionally biased region" description="Basic and acidic residues" evidence="1">
    <location>
        <begin position="332"/>
        <end position="342"/>
    </location>
</feature>
<name>A0AAV1GXX5_XYRNO</name>
<dbReference type="EMBL" id="OY660880">
    <property type="protein sequence ID" value="CAJ1077288.1"/>
    <property type="molecule type" value="Genomic_DNA"/>
</dbReference>
<dbReference type="Proteomes" id="UP001178508">
    <property type="component" value="Chromosome 17"/>
</dbReference>
<dbReference type="Pfam" id="PF12937">
    <property type="entry name" value="F-box-like"/>
    <property type="match status" value="1"/>
</dbReference>
<feature type="domain" description="F-box" evidence="2">
    <location>
        <begin position="98"/>
        <end position="141"/>
    </location>
</feature>
<keyword evidence="4" id="KW-1185">Reference proteome</keyword>
<dbReference type="Gene3D" id="1.20.1280.50">
    <property type="match status" value="1"/>
</dbReference>
<evidence type="ECO:0000259" key="2">
    <source>
        <dbReference type="Pfam" id="PF12937"/>
    </source>
</evidence>
<dbReference type="InterPro" id="IPR001810">
    <property type="entry name" value="F-box_dom"/>
</dbReference>
<reference evidence="3" key="1">
    <citation type="submission" date="2023-08" db="EMBL/GenBank/DDBJ databases">
        <authorList>
            <person name="Alioto T."/>
            <person name="Alioto T."/>
            <person name="Gomez Garrido J."/>
        </authorList>
    </citation>
    <scope>NUCLEOTIDE SEQUENCE</scope>
</reference>
<protein>
    <submittedName>
        <fullName evidence="3">F-box only protein 16</fullName>
    </submittedName>
</protein>
<dbReference type="PANTHER" id="PTHR46857">
    <property type="entry name" value="EPITHELIAL CELL-TRANSFORMING SEQUENCE 2 ONCOGENE-LIKE"/>
    <property type="match status" value="1"/>
</dbReference>
<feature type="compositionally biased region" description="Pro residues" evidence="1">
    <location>
        <begin position="310"/>
        <end position="319"/>
    </location>
</feature>
<dbReference type="InterPro" id="IPR036047">
    <property type="entry name" value="F-box-like_dom_sf"/>
</dbReference>
<dbReference type="AlphaFoldDB" id="A0AAV1GXX5"/>
<dbReference type="SUPFAM" id="SSF81383">
    <property type="entry name" value="F-box domain"/>
    <property type="match status" value="1"/>
</dbReference>
<accession>A0AAV1GXX5</accession>
<evidence type="ECO:0000313" key="3">
    <source>
        <dbReference type="EMBL" id="CAJ1077288.1"/>
    </source>
</evidence>
<evidence type="ECO:0000313" key="4">
    <source>
        <dbReference type="Proteomes" id="UP001178508"/>
    </source>
</evidence>
<sequence length="402" mass="45635">MPYRANTSNMPLNSRASVRNAKMQTALSTWTPLNHPQSNSKVFEERRNLLAKWFDRWSDSQRKAVLQDLVMVCSVDQLMFLSNSVSRRLPLQAADFTCLLPRVLCLYLFSFLDPRSLCRCAQVSWHWKGIVELDQLWMPKCVRLGWYINFSPTPFEQGVWKRHYILAVKELRLSSLQVWRSVSSQQQFTPAHVPDVSRRHDGLSESASAGTQHPGFGSKCLRGTSRKKQPAAPPPWRGSDRSPKDTLRFNYLDNTDSTGPAVQEKMKIRPSSSWKPADVSKRSISETNYKLRKAKSLMFLSSNSRSQQAPLPPPPPPPPHETESRPSWAARSLDHPATKETTKSSLSLTRWNAGIRPGPVRTPVPKLSVAALRASQRSHRSVPSDPLFQTWTLSKSLKQDTR</sequence>
<gene>
    <name evidence="3" type="ORF">XNOV1_A030723</name>
</gene>
<evidence type="ECO:0000256" key="1">
    <source>
        <dbReference type="SAM" id="MobiDB-lite"/>
    </source>
</evidence>
<feature type="region of interest" description="Disordered" evidence="1">
    <location>
        <begin position="190"/>
        <end position="282"/>
    </location>
</feature>
<dbReference type="InterPro" id="IPR052805">
    <property type="entry name" value="GEF_Ubiquitin-Prot_Reg"/>
</dbReference>
<feature type="compositionally biased region" description="Basic and acidic residues" evidence="1">
    <location>
        <begin position="238"/>
        <end position="247"/>
    </location>
</feature>
<proteinExistence type="predicted"/>
<dbReference type="CDD" id="cd22172">
    <property type="entry name" value="F-box_FBXO16"/>
    <property type="match status" value="1"/>
</dbReference>